<gene>
    <name evidence="2" type="ORF">CDD81_3432</name>
</gene>
<name>A0A2C5YDI4_9HYPO</name>
<dbReference type="OrthoDB" id="10641395at2759"/>
<dbReference type="AlphaFoldDB" id="A0A2C5YDI4"/>
<evidence type="ECO:0000256" key="1">
    <source>
        <dbReference type="SAM" id="MobiDB-lite"/>
    </source>
</evidence>
<reference evidence="2 3" key="1">
    <citation type="submission" date="2017-06" db="EMBL/GenBank/DDBJ databases">
        <title>Ant-infecting Ophiocordyceps genomes reveal a high diversity of potential behavioral manipulation genes and a possible major role for enterotoxins.</title>
        <authorList>
            <person name="De Bekker C."/>
            <person name="Evans H.C."/>
            <person name="Brachmann A."/>
            <person name="Hughes D.P."/>
        </authorList>
    </citation>
    <scope>NUCLEOTIDE SEQUENCE [LARGE SCALE GENOMIC DNA]</scope>
    <source>
        <strain evidence="2 3">Map64</strain>
    </source>
</reference>
<accession>A0A2C5YDI4</accession>
<evidence type="ECO:0000313" key="2">
    <source>
        <dbReference type="EMBL" id="PHH65034.1"/>
    </source>
</evidence>
<evidence type="ECO:0000313" key="3">
    <source>
        <dbReference type="Proteomes" id="UP000226192"/>
    </source>
</evidence>
<dbReference type="EMBL" id="NJET01000022">
    <property type="protein sequence ID" value="PHH65034.1"/>
    <property type="molecule type" value="Genomic_DNA"/>
</dbReference>
<comment type="caution">
    <text evidence="2">The sequence shown here is derived from an EMBL/GenBank/DDBJ whole genome shotgun (WGS) entry which is preliminary data.</text>
</comment>
<dbReference type="Proteomes" id="UP000226192">
    <property type="component" value="Unassembled WGS sequence"/>
</dbReference>
<protein>
    <submittedName>
        <fullName evidence="2">Uncharacterized protein</fullName>
    </submittedName>
</protein>
<feature type="compositionally biased region" description="Polar residues" evidence="1">
    <location>
        <begin position="189"/>
        <end position="208"/>
    </location>
</feature>
<sequence length="216" mass="23288">MDYSAQQAGNGYFGHQNPGFAPLAHQHAPLPADYASPPVYGYAFSPNMAHEPNLPNLVTQTHVHHHLQSQDENLNQNMQSPNMAHSVAAYNQAHLVPGLVHQPYPNSPSLMLPSNAAPMPFPSTLQSSGHTFAGIEAQGHEPPVSAQSNLALRRPHAPSGLGAPPMVRSPRSGGGDRQALERTTGRQRGMTNQNLPSAETRDSWSTFLNDDDEDGK</sequence>
<feature type="region of interest" description="Disordered" evidence="1">
    <location>
        <begin position="154"/>
        <end position="216"/>
    </location>
</feature>
<keyword evidence="3" id="KW-1185">Reference proteome</keyword>
<organism evidence="2 3">
    <name type="scientific">Ophiocordyceps australis</name>
    <dbReference type="NCBI Taxonomy" id="1399860"/>
    <lineage>
        <taxon>Eukaryota</taxon>
        <taxon>Fungi</taxon>
        <taxon>Dikarya</taxon>
        <taxon>Ascomycota</taxon>
        <taxon>Pezizomycotina</taxon>
        <taxon>Sordariomycetes</taxon>
        <taxon>Hypocreomycetidae</taxon>
        <taxon>Hypocreales</taxon>
        <taxon>Ophiocordycipitaceae</taxon>
        <taxon>Ophiocordyceps</taxon>
    </lineage>
</organism>
<proteinExistence type="predicted"/>